<keyword evidence="2" id="KW-1185">Reference proteome</keyword>
<evidence type="ECO:0000313" key="1">
    <source>
        <dbReference type="EMBL" id="QJW85099.1"/>
    </source>
</evidence>
<name>A0ABX6P6K1_9BURK</name>
<organism evidence="1 2">
    <name type="scientific">Ramlibacter terrae</name>
    <dbReference type="NCBI Taxonomy" id="2732511"/>
    <lineage>
        <taxon>Bacteria</taxon>
        <taxon>Pseudomonadati</taxon>
        <taxon>Pseudomonadota</taxon>
        <taxon>Betaproteobacteria</taxon>
        <taxon>Burkholderiales</taxon>
        <taxon>Comamonadaceae</taxon>
        <taxon>Ramlibacter</taxon>
    </lineage>
</organism>
<gene>
    <name evidence="1" type="ORF">HK414_21340</name>
</gene>
<accession>A0ABX6P6K1</accession>
<dbReference type="EMBL" id="CP053418">
    <property type="protein sequence ID" value="QJW85099.1"/>
    <property type="molecule type" value="Genomic_DNA"/>
</dbReference>
<sequence length="162" mass="17190">MAVISLLPAGSETARLVTAAGGSEWLEFDAVLAPAMVLALEPDGRRFPGHGTVSIRRGFDTAASGERIADALRYIEGCTDDATGLAVDERFGVTLFPAEAAFDRLVARVHWGLPELDLFFDPSSPVIAQDAGSAGALRFRTQPRPREAIASVTLTQRPAVQA</sequence>
<protein>
    <submittedName>
        <fullName evidence="1">Uncharacterized protein</fullName>
    </submittedName>
</protein>
<proteinExistence type="predicted"/>
<evidence type="ECO:0000313" key="2">
    <source>
        <dbReference type="Proteomes" id="UP000500826"/>
    </source>
</evidence>
<dbReference type="Proteomes" id="UP000500826">
    <property type="component" value="Chromosome"/>
</dbReference>
<reference evidence="1 2" key="1">
    <citation type="submission" date="2020-05" db="EMBL/GenBank/DDBJ databases">
        <title>Ramlibacter rhizophilus sp. nov., isolated from rhizosphere soil of national flower Mugunghwa from South Korea.</title>
        <authorList>
            <person name="Zheng-Fei Y."/>
            <person name="Huan T."/>
        </authorList>
    </citation>
    <scope>NUCLEOTIDE SEQUENCE [LARGE SCALE GENOMIC DNA]</scope>
    <source>
        <strain evidence="1 2">H242</strain>
    </source>
</reference>